<evidence type="ECO:0000313" key="4">
    <source>
        <dbReference type="Proteomes" id="UP000194639"/>
    </source>
</evidence>
<evidence type="ECO:0000256" key="1">
    <source>
        <dbReference type="SAM" id="MobiDB-lite"/>
    </source>
</evidence>
<evidence type="ECO:0000313" key="2">
    <source>
        <dbReference type="EMBL" id="OUI85030.1"/>
    </source>
</evidence>
<evidence type="ECO:0000313" key="5">
    <source>
        <dbReference type="Proteomes" id="UP000194999"/>
    </source>
</evidence>
<organism evidence="3 5">
    <name type="scientific">Acetobacter orientalis</name>
    <dbReference type="NCBI Taxonomy" id="146474"/>
    <lineage>
        <taxon>Bacteria</taxon>
        <taxon>Pseudomonadati</taxon>
        <taxon>Pseudomonadota</taxon>
        <taxon>Alphaproteobacteria</taxon>
        <taxon>Acetobacterales</taxon>
        <taxon>Acetobacteraceae</taxon>
        <taxon>Acetobacter</taxon>
    </lineage>
</organism>
<evidence type="ECO:0000313" key="3">
    <source>
        <dbReference type="EMBL" id="OUJ01100.1"/>
    </source>
</evidence>
<dbReference type="RefSeq" id="WP_126621437.1">
    <property type="nucleotide sequence ID" value="NZ_BAMX01000037.1"/>
</dbReference>
<sequence>MSAVMERTTNATPPPTPPLAASRRVLPHCDIPKKTVVITSDSVKYCNALIQTIDTHQNTALPPIIQQMRDDGADLCRKGMVRSGIVRLRRALIAVKRTDTP</sequence>
<dbReference type="AlphaFoldDB" id="A0A252C1H9"/>
<dbReference type="EMBL" id="JOOY01000054">
    <property type="protein sequence ID" value="OUJ01100.1"/>
    <property type="molecule type" value="Genomic_DNA"/>
</dbReference>
<dbReference type="EMBL" id="JOMO01000005">
    <property type="protein sequence ID" value="OUI85030.1"/>
    <property type="molecule type" value="Genomic_DNA"/>
</dbReference>
<name>A0A252C1H9_9PROT</name>
<dbReference type="GeneID" id="76205215"/>
<reference evidence="4 5" key="1">
    <citation type="submission" date="2014-06" db="EMBL/GenBank/DDBJ databases">
        <authorList>
            <person name="Ju J."/>
            <person name="Zhang J."/>
        </authorList>
    </citation>
    <scope>NUCLEOTIDE SEQUENCE [LARGE SCALE GENOMIC DNA]</scope>
    <source>
        <strain evidence="2">DmW_045</strain>
        <strain evidence="3">DmW_048</strain>
    </source>
</reference>
<comment type="caution">
    <text evidence="3">The sequence shown here is derived from an EMBL/GenBank/DDBJ whole genome shotgun (WGS) entry which is preliminary data.</text>
</comment>
<dbReference type="Proteomes" id="UP000194639">
    <property type="component" value="Unassembled WGS sequence"/>
</dbReference>
<gene>
    <name evidence="2" type="ORF">HK12_11770</name>
    <name evidence="3" type="ORF">HK15_09380</name>
</gene>
<feature type="region of interest" description="Disordered" evidence="1">
    <location>
        <begin position="1"/>
        <end position="22"/>
    </location>
</feature>
<proteinExistence type="predicted"/>
<dbReference type="Proteomes" id="UP000194999">
    <property type="component" value="Unassembled WGS sequence"/>
</dbReference>
<accession>A0A252C1H9</accession>
<protein>
    <submittedName>
        <fullName evidence="3">Uncharacterized protein</fullName>
    </submittedName>
</protein>